<organism evidence="2 3">
    <name type="scientific">Pichia sorbitophila (strain ATCC MYA-4447 / BCRC 22081 / CBS 7064 / NBRC 10061 / NRRL Y-12695)</name>
    <name type="common">Hybrid yeast</name>
    <dbReference type="NCBI Taxonomy" id="559304"/>
    <lineage>
        <taxon>Eukaryota</taxon>
        <taxon>Fungi</taxon>
        <taxon>Dikarya</taxon>
        <taxon>Ascomycota</taxon>
        <taxon>Saccharomycotina</taxon>
        <taxon>Pichiomycetes</taxon>
        <taxon>Debaryomycetaceae</taxon>
        <taxon>Millerozyma</taxon>
    </lineage>
</organism>
<evidence type="ECO:0000313" key="1">
    <source>
        <dbReference type="EMBL" id="CCE83505.1"/>
    </source>
</evidence>
<dbReference type="AlphaFoldDB" id="G8Y7F6"/>
<protein>
    <submittedName>
        <fullName evidence="2">Piso0_004081 protein</fullName>
    </submittedName>
</protein>
<dbReference type="EMBL" id="FO082049">
    <property type="protein sequence ID" value="CCE83505.1"/>
    <property type="molecule type" value="Genomic_DNA"/>
</dbReference>
<keyword evidence="3" id="KW-1185">Reference proteome</keyword>
<evidence type="ECO:0000313" key="3">
    <source>
        <dbReference type="Proteomes" id="UP000005222"/>
    </source>
</evidence>
<sequence length="115" mass="12977">MYIPPSRETECLVRSLIAAETPGIDVLGQQDNYRRLLVCHARRNLQLRCAADYFRPNVIGLECEYLARGVYAVHSMEWKDTTVLFRARCLSLGSRKLSASRVNSLSTVGPDLVSF</sequence>
<reference evidence="2" key="1">
    <citation type="submission" date="2011-10" db="EMBL/GenBank/DDBJ databases">
        <authorList>
            <person name="Genoscope - CEA"/>
        </authorList>
    </citation>
    <scope>NUCLEOTIDE SEQUENCE</scope>
</reference>
<reference evidence="3" key="2">
    <citation type="journal article" date="2012" name="G3 (Bethesda)">
        <title>Pichia sorbitophila, an interspecies yeast hybrid reveals early steps of genome resolution following polyploidization.</title>
        <authorList>
            <person name="Leh Louis V."/>
            <person name="Despons L."/>
            <person name="Friedrich A."/>
            <person name="Martin T."/>
            <person name="Durrens P."/>
            <person name="Casaregola S."/>
            <person name="Neuveglise C."/>
            <person name="Fairhead C."/>
            <person name="Marck C."/>
            <person name="Cruz J.A."/>
            <person name="Straub M.L."/>
            <person name="Kugler V."/>
            <person name="Sacerdot C."/>
            <person name="Uzunov Z."/>
            <person name="Thierry A."/>
            <person name="Weiss S."/>
            <person name="Bleykasten C."/>
            <person name="De Montigny J."/>
            <person name="Jacques N."/>
            <person name="Jung P."/>
            <person name="Lemaire M."/>
            <person name="Mallet S."/>
            <person name="Morel G."/>
            <person name="Richard G.F."/>
            <person name="Sarkar A."/>
            <person name="Savel G."/>
            <person name="Schacherer J."/>
            <person name="Seret M.L."/>
            <person name="Talla E."/>
            <person name="Samson G."/>
            <person name="Jubin C."/>
            <person name="Poulain J."/>
            <person name="Vacherie B."/>
            <person name="Barbe V."/>
            <person name="Pelletier E."/>
            <person name="Sherman D.J."/>
            <person name="Westhof E."/>
            <person name="Weissenbach J."/>
            <person name="Baret P.V."/>
            <person name="Wincker P."/>
            <person name="Gaillardin C."/>
            <person name="Dujon B."/>
            <person name="Souciet J.L."/>
        </authorList>
    </citation>
    <scope>NUCLEOTIDE SEQUENCE [LARGE SCALE GENOMIC DNA]</scope>
    <source>
        <strain evidence="3">ATCC MYA-4447 / BCRC 22081 / CBS 7064 / NBRC 10061 / NRRL Y-12695</strain>
    </source>
</reference>
<dbReference type="Proteomes" id="UP000005222">
    <property type="component" value="Chromosome K"/>
</dbReference>
<dbReference type="EMBL" id="FO082048">
    <property type="protein sequence ID" value="CCE84536.1"/>
    <property type="molecule type" value="Genomic_DNA"/>
</dbReference>
<gene>
    <name evidence="2" type="primary">Piso0_004081</name>
    <name evidence="1" type="ORF">GNLVRS01_PISO0K09030g</name>
    <name evidence="2" type="ORF">GNLVRS01_PISO0L09031g</name>
</gene>
<dbReference type="InParanoid" id="G8Y7F6"/>
<evidence type="ECO:0000313" key="2">
    <source>
        <dbReference type="EMBL" id="CCE84536.1"/>
    </source>
</evidence>
<dbReference type="HOGENOM" id="CLU_2109891_0_0_1"/>
<dbReference type="Proteomes" id="UP000005222">
    <property type="component" value="Chromosome L"/>
</dbReference>
<proteinExistence type="predicted"/>
<accession>G8Y7F6</accession>
<name>G8Y7F6_PICSO</name>